<name>A0ABW0SPU2_9GAMM</name>
<protein>
    <submittedName>
        <fullName evidence="2">Uncharacterized protein</fullName>
    </submittedName>
</protein>
<dbReference type="Proteomes" id="UP001596036">
    <property type="component" value="Unassembled WGS sequence"/>
</dbReference>
<keyword evidence="3" id="KW-1185">Reference proteome</keyword>
<sequence length="74" mass="8018">MKLRMAVLSASVVFLAACASSGGTASYAPEAKTYAQTRLDTDDAYMARVEAAARRRGIDLTWVNPPRKIVAKQE</sequence>
<evidence type="ECO:0000313" key="2">
    <source>
        <dbReference type="EMBL" id="MFC5570627.1"/>
    </source>
</evidence>
<evidence type="ECO:0000313" key="3">
    <source>
        <dbReference type="Proteomes" id="UP001596036"/>
    </source>
</evidence>
<organism evidence="2 3">
    <name type="scientific">Lysobacter yangpyeongensis</name>
    <dbReference type="NCBI Taxonomy" id="346182"/>
    <lineage>
        <taxon>Bacteria</taxon>
        <taxon>Pseudomonadati</taxon>
        <taxon>Pseudomonadota</taxon>
        <taxon>Gammaproteobacteria</taxon>
        <taxon>Lysobacterales</taxon>
        <taxon>Lysobacteraceae</taxon>
        <taxon>Lysobacter</taxon>
    </lineage>
</organism>
<comment type="caution">
    <text evidence="2">The sequence shown here is derived from an EMBL/GenBank/DDBJ whole genome shotgun (WGS) entry which is preliminary data.</text>
</comment>
<dbReference type="RefSeq" id="WP_386755063.1">
    <property type="nucleotide sequence ID" value="NZ_JBHSNM010000003.1"/>
</dbReference>
<keyword evidence="1" id="KW-0732">Signal</keyword>
<feature type="chain" id="PRO_5046714019" evidence="1">
    <location>
        <begin position="26"/>
        <end position="74"/>
    </location>
</feature>
<reference evidence="3" key="1">
    <citation type="journal article" date="2019" name="Int. J. Syst. Evol. Microbiol.">
        <title>The Global Catalogue of Microorganisms (GCM) 10K type strain sequencing project: providing services to taxonomists for standard genome sequencing and annotation.</title>
        <authorList>
            <consortium name="The Broad Institute Genomics Platform"/>
            <consortium name="The Broad Institute Genome Sequencing Center for Infectious Disease"/>
            <person name="Wu L."/>
            <person name="Ma J."/>
        </authorList>
    </citation>
    <scope>NUCLEOTIDE SEQUENCE [LARGE SCALE GENOMIC DNA]</scope>
    <source>
        <strain evidence="3">KACC 11407</strain>
    </source>
</reference>
<accession>A0ABW0SPU2</accession>
<evidence type="ECO:0000256" key="1">
    <source>
        <dbReference type="SAM" id="SignalP"/>
    </source>
</evidence>
<proteinExistence type="predicted"/>
<gene>
    <name evidence="2" type="ORF">ACFPN1_11205</name>
</gene>
<dbReference type="PROSITE" id="PS51257">
    <property type="entry name" value="PROKAR_LIPOPROTEIN"/>
    <property type="match status" value="1"/>
</dbReference>
<feature type="signal peptide" evidence="1">
    <location>
        <begin position="1"/>
        <end position="25"/>
    </location>
</feature>
<dbReference type="EMBL" id="JBHSNM010000003">
    <property type="protein sequence ID" value="MFC5570627.1"/>
    <property type="molecule type" value="Genomic_DNA"/>
</dbReference>